<dbReference type="Proteomes" id="UP000196708">
    <property type="component" value="Chromosome 2"/>
</dbReference>
<accession>A0A1Z2SJV3</accession>
<dbReference type="SUPFAM" id="SSF53383">
    <property type="entry name" value="PLP-dependent transferases"/>
    <property type="match status" value="1"/>
</dbReference>
<protein>
    <submittedName>
        <fullName evidence="5">CAI-1 autoinducer synthase</fullName>
    </submittedName>
</protein>
<dbReference type="GO" id="GO:0008710">
    <property type="term" value="F:8-amino-7-oxononanoate synthase activity"/>
    <property type="evidence" value="ECO:0007669"/>
    <property type="project" value="TreeGrafter"/>
</dbReference>
<evidence type="ECO:0000313" key="6">
    <source>
        <dbReference type="Proteomes" id="UP000196708"/>
    </source>
</evidence>
<reference evidence="5 6" key="1">
    <citation type="submission" date="2016-12" db="EMBL/GenBank/DDBJ databases">
        <authorList>
            <person name="Song W.-J."/>
            <person name="Kurnit D.M."/>
        </authorList>
    </citation>
    <scope>NUCLEOTIDE SEQUENCE [LARGE SCALE GENOMIC DNA]</scope>
    <source>
        <strain evidence="5 6">ATCC 43942</strain>
    </source>
</reference>
<keyword evidence="3" id="KW-0663">Pyridoxal phosphate</keyword>
<dbReference type="PANTHER" id="PTHR13693">
    <property type="entry name" value="CLASS II AMINOTRANSFERASE/8-AMINO-7-OXONONANOATE SYNTHASE"/>
    <property type="match status" value="1"/>
</dbReference>
<gene>
    <name evidence="5" type="ORF">BSQ33_16500</name>
</gene>
<dbReference type="InterPro" id="IPR004839">
    <property type="entry name" value="Aminotransferase_I/II_large"/>
</dbReference>
<dbReference type="Gene3D" id="3.40.640.10">
    <property type="entry name" value="Type I PLP-dependent aspartate aminotransferase-like (Major domain)"/>
    <property type="match status" value="1"/>
</dbReference>
<dbReference type="InterPro" id="IPR015424">
    <property type="entry name" value="PyrdxlP-dep_Trfase"/>
</dbReference>
<evidence type="ECO:0000256" key="3">
    <source>
        <dbReference type="ARBA" id="ARBA00022898"/>
    </source>
</evidence>
<dbReference type="EMBL" id="CP018836">
    <property type="protein sequence ID" value="ASA57377.1"/>
    <property type="molecule type" value="Genomic_DNA"/>
</dbReference>
<dbReference type="NCBIfam" id="NF005526">
    <property type="entry name" value="PRK07179.1"/>
    <property type="match status" value="1"/>
</dbReference>
<dbReference type="InterPro" id="IPR050087">
    <property type="entry name" value="AON_synthase_class-II"/>
</dbReference>
<dbReference type="InterPro" id="IPR015421">
    <property type="entry name" value="PyrdxlP-dep_Trfase_major"/>
</dbReference>
<dbReference type="AlphaFoldDB" id="A0A1Z2SJV3"/>
<dbReference type="Pfam" id="PF00155">
    <property type="entry name" value="Aminotran_1_2"/>
    <property type="match status" value="1"/>
</dbReference>
<dbReference type="InterPro" id="IPR015422">
    <property type="entry name" value="PyrdxlP-dep_Trfase_small"/>
</dbReference>
<feature type="domain" description="Aminotransferase class I/classII large" evidence="4">
    <location>
        <begin position="44"/>
        <end position="376"/>
    </location>
</feature>
<evidence type="ECO:0000256" key="2">
    <source>
        <dbReference type="ARBA" id="ARBA00022679"/>
    </source>
</evidence>
<evidence type="ECO:0000313" key="5">
    <source>
        <dbReference type="EMBL" id="ASA57377.1"/>
    </source>
</evidence>
<name>A0A1Z2SJV3_VIBGA</name>
<keyword evidence="2" id="KW-0808">Transferase</keyword>
<dbReference type="RefSeq" id="WP_021019187.1">
    <property type="nucleotide sequence ID" value="NZ_CP018836.1"/>
</dbReference>
<comment type="cofactor">
    <cofactor evidence="1">
        <name>pyridoxal 5'-phosphate</name>
        <dbReference type="ChEBI" id="CHEBI:597326"/>
    </cofactor>
</comment>
<dbReference type="PANTHER" id="PTHR13693:SF100">
    <property type="entry name" value="8-AMINO-7-OXONONANOATE SYNTHASE"/>
    <property type="match status" value="1"/>
</dbReference>
<dbReference type="GO" id="GO:0009102">
    <property type="term" value="P:biotin biosynthetic process"/>
    <property type="evidence" value="ECO:0007669"/>
    <property type="project" value="TreeGrafter"/>
</dbReference>
<evidence type="ECO:0000259" key="4">
    <source>
        <dbReference type="Pfam" id="PF00155"/>
    </source>
</evidence>
<organism evidence="5 6">
    <name type="scientific">Vibrio gazogenes</name>
    <dbReference type="NCBI Taxonomy" id="687"/>
    <lineage>
        <taxon>Bacteria</taxon>
        <taxon>Pseudomonadati</taxon>
        <taxon>Pseudomonadota</taxon>
        <taxon>Gammaproteobacteria</taxon>
        <taxon>Vibrionales</taxon>
        <taxon>Vibrionaceae</taxon>
        <taxon>Vibrio</taxon>
    </lineage>
</organism>
<dbReference type="OrthoDB" id="9807157at2"/>
<dbReference type="KEGG" id="vga:BSQ33_16500"/>
<evidence type="ECO:0000256" key="1">
    <source>
        <dbReference type="ARBA" id="ARBA00001933"/>
    </source>
</evidence>
<dbReference type="Gene3D" id="3.90.1150.10">
    <property type="entry name" value="Aspartate Aminotransferase, domain 1"/>
    <property type="match status" value="1"/>
</dbReference>
<sequence>MNNISKYLPEFIQSKINFHIHDLIELNKNGKHLVLGKRPQSKDIVMQSNDYLCLANNSTIKHQMIDSIMRMDDSILMSGIYLQDENSKPSIEHRLSEFTNFDSCLLSQSGWNANIGLLQAICAPDTNIYIDFFTHMSVWEGARYANAKVHPFMHNNMKHLRKLIKRHGPGIIAVDSIYSTLGTIAPLKELVEIAKEFGCATVIDESHSLGIYGKHGAGLIEELNLSREVDFMTASLAKTFAYRAGAIWANNNVNQCLPFVSYPAIFSSALLPYDIDTLGAILDLIYESDDRRERLFYLSDKLRKGLIQLGIKIRSQSQIISLETGNENNTELVRDILENNGIFGAVFCRPATPKNSNLIRFSLNSSMTDNDIDKILSVCQLLVKNNEVFFK</sequence>
<proteinExistence type="predicted"/>
<dbReference type="GO" id="GO:0030170">
    <property type="term" value="F:pyridoxal phosphate binding"/>
    <property type="evidence" value="ECO:0007669"/>
    <property type="project" value="InterPro"/>
</dbReference>